<dbReference type="GO" id="GO:0003964">
    <property type="term" value="F:RNA-directed DNA polymerase activity"/>
    <property type="evidence" value="ECO:0007669"/>
    <property type="project" value="UniProtKB-EC"/>
</dbReference>
<sequence length="291" mass="33189">MSRPVALAEIVTPSNTLTERIKIHQQHDPKCQLIKKFLNNGQLPNPKSKLFFVKEGLLMCTDRKANFNDRSQILKKLVVPLTLVKEVLGLVHDSITNAHQGFQRTLRRVREQYYWANMFNRVLNYVKTCPSCAGKKGHRGQKLPPLQRVPITNRPFEKIAMDAVGPLPLTSRGMRYILVISDYFTRWPEAYGLTDLKSESVATAFEDFFSIHGVPDRLVTDRGTNFLSTAMLSVYEKLGIRKHTTTAYHPQSDGLVERLNATLINSLSHLMGDNRLVIWWVIGICSCLLHF</sequence>
<proteinExistence type="predicted"/>
<dbReference type="InterPro" id="IPR036397">
    <property type="entry name" value="RNaseH_sf"/>
</dbReference>
<organism evidence="3 4">
    <name type="scientific">Oedothorax gibbosus</name>
    <dbReference type="NCBI Taxonomy" id="931172"/>
    <lineage>
        <taxon>Eukaryota</taxon>
        <taxon>Metazoa</taxon>
        <taxon>Ecdysozoa</taxon>
        <taxon>Arthropoda</taxon>
        <taxon>Chelicerata</taxon>
        <taxon>Arachnida</taxon>
        <taxon>Araneae</taxon>
        <taxon>Araneomorphae</taxon>
        <taxon>Entelegynae</taxon>
        <taxon>Araneoidea</taxon>
        <taxon>Linyphiidae</taxon>
        <taxon>Erigoninae</taxon>
        <taxon>Oedothorax</taxon>
    </lineage>
</organism>
<dbReference type="Pfam" id="PF17921">
    <property type="entry name" value="Integrase_H2C2"/>
    <property type="match status" value="1"/>
</dbReference>
<name>A0AAV6UC84_9ARAC</name>
<dbReference type="Proteomes" id="UP000827092">
    <property type="component" value="Unassembled WGS sequence"/>
</dbReference>
<dbReference type="PANTHER" id="PTHR37984">
    <property type="entry name" value="PROTEIN CBG26694"/>
    <property type="match status" value="1"/>
</dbReference>
<dbReference type="EC" id="2.7.7.49" evidence="1"/>
<dbReference type="PANTHER" id="PTHR37984:SF5">
    <property type="entry name" value="PROTEIN NYNRIN-LIKE"/>
    <property type="match status" value="1"/>
</dbReference>
<evidence type="ECO:0000313" key="3">
    <source>
        <dbReference type="EMBL" id="KAG8181115.1"/>
    </source>
</evidence>
<dbReference type="InterPro" id="IPR001584">
    <property type="entry name" value="Integrase_cat-core"/>
</dbReference>
<dbReference type="FunFam" id="1.10.340.70:FF:000001">
    <property type="entry name" value="Retrovirus-related Pol polyprotein from transposon gypsy-like Protein"/>
    <property type="match status" value="1"/>
</dbReference>
<dbReference type="InterPro" id="IPR050951">
    <property type="entry name" value="Retrovirus_Pol_polyprotein"/>
</dbReference>
<evidence type="ECO:0000256" key="1">
    <source>
        <dbReference type="ARBA" id="ARBA00012493"/>
    </source>
</evidence>
<feature type="domain" description="Integrase catalytic" evidence="2">
    <location>
        <begin position="151"/>
        <end position="291"/>
    </location>
</feature>
<accession>A0AAV6UC84</accession>
<evidence type="ECO:0000313" key="4">
    <source>
        <dbReference type="Proteomes" id="UP000827092"/>
    </source>
</evidence>
<dbReference type="Gene3D" id="1.10.340.70">
    <property type="match status" value="1"/>
</dbReference>
<reference evidence="3 4" key="1">
    <citation type="journal article" date="2022" name="Nat. Ecol. Evol.">
        <title>A masculinizing supergene underlies an exaggerated male reproductive morph in a spider.</title>
        <authorList>
            <person name="Hendrickx F."/>
            <person name="De Corte Z."/>
            <person name="Sonet G."/>
            <person name="Van Belleghem S.M."/>
            <person name="Kostlbacher S."/>
            <person name="Vangestel C."/>
        </authorList>
    </citation>
    <scope>NUCLEOTIDE SEQUENCE [LARGE SCALE GENOMIC DNA]</scope>
    <source>
        <strain evidence="3">W744_W776</strain>
    </source>
</reference>
<dbReference type="EMBL" id="JAFNEN010000534">
    <property type="protein sequence ID" value="KAG8181115.1"/>
    <property type="molecule type" value="Genomic_DNA"/>
</dbReference>
<dbReference type="PROSITE" id="PS50994">
    <property type="entry name" value="INTEGRASE"/>
    <property type="match status" value="1"/>
</dbReference>
<dbReference type="SUPFAM" id="SSF53098">
    <property type="entry name" value="Ribonuclease H-like"/>
    <property type="match status" value="1"/>
</dbReference>
<dbReference type="GO" id="GO:0015074">
    <property type="term" value="P:DNA integration"/>
    <property type="evidence" value="ECO:0007669"/>
    <property type="project" value="InterPro"/>
</dbReference>
<comment type="caution">
    <text evidence="3">The sequence shown here is derived from an EMBL/GenBank/DDBJ whole genome shotgun (WGS) entry which is preliminary data.</text>
</comment>
<dbReference type="InterPro" id="IPR012337">
    <property type="entry name" value="RNaseH-like_sf"/>
</dbReference>
<dbReference type="Gene3D" id="3.30.420.10">
    <property type="entry name" value="Ribonuclease H-like superfamily/Ribonuclease H"/>
    <property type="match status" value="1"/>
</dbReference>
<gene>
    <name evidence="3" type="ORF">JTE90_029148</name>
</gene>
<dbReference type="AlphaFoldDB" id="A0AAV6UC84"/>
<dbReference type="Pfam" id="PF00665">
    <property type="entry name" value="rve"/>
    <property type="match status" value="1"/>
</dbReference>
<evidence type="ECO:0000259" key="2">
    <source>
        <dbReference type="PROSITE" id="PS50994"/>
    </source>
</evidence>
<dbReference type="InterPro" id="IPR041588">
    <property type="entry name" value="Integrase_H2C2"/>
</dbReference>
<dbReference type="GO" id="GO:0003676">
    <property type="term" value="F:nucleic acid binding"/>
    <property type="evidence" value="ECO:0007669"/>
    <property type="project" value="InterPro"/>
</dbReference>
<protein>
    <recommendedName>
        <fullName evidence="1">RNA-directed DNA polymerase</fullName>
        <ecNumber evidence="1">2.7.7.49</ecNumber>
    </recommendedName>
</protein>
<keyword evidence="4" id="KW-1185">Reference proteome</keyword>